<dbReference type="Proteomes" id="UP001596392">
    <property type="component" value="Unassembled WGS sequence"/>
</dbReference>
<evidence type="ECO:0000313" key="3">
    <source>
        <dbReference type="EMBL" id="MFC7245570.1"/>
    </source>
</evidence>
<dbReference type="GO" id="GO:0016779">
    <property type="term" value="F:nucleotidyltransferase activity"/>
    <property type="evidence" value="ECO:0007669"/>
    <property type="project" value="UniProtKB-KW"/>
</dbReference>
<dbReference type="PANTHER" id="PTHR43267">
    <property type="entry name" value="TRNA THREONYLCARBAMOYLADENOSINE DEHYDRATASE"/>
    <property type="match status" value="1"/>
</dbReference>
<name>A0ABW2H034_9ACTN</name>
<dbReference type="InterPro" id="IPR045886">
    <property type="entry name" value="ThiF/MoeB/HesA"/>
</dbReference>
<dbReference type="CDD" id="cd01483">
    <property type="entry name" value="E1_enzyme_family"/>
    <property type="match status" value="1"/>
</dbReference>
<keyword evidence="3" id="KW-0548">Nucleotidyltransferase</keyword>
<feature type="compositionally biased region" description="Basic and acidic residues" evidence="1">
    <location>
        <begin position="390"/>
        <end position="404"/>
    </location>
</feature>
<dbReference type="InterPro" id="IPR035985">
    <property type="entry name" value="Ubiquitin-activating_enz"/>
</dbReference>
<dbReference type="PANTHER" id="PTHR43267:SF3">
    <property type="entry name" value="THIF PROTEIN"/>
    <property type="match status" value="1"/>
</dbReference>
<reference evidence="4" key="1">
    <citation type="journal article" date="2019" name="Int. J. Syst. Evol. Microbiol.">
        <title>The Global Catalogue of Microorganisms (GCM) 10K type strain sequencing project: providing services to taxonomists for standard genome sequencing and annotation.</title>
        <authorList>
            <consortium name="The Broad Institute Genomics Platform"/>
            <consortium name="The Broad Institute Genome Sequencing Center for Infectious Disease"/>
            <person name="Wu L."/>
            <person name="Ma J."/>
        </authorList>
    </citation>
    <scope>NUCLEOTIDE SEQUENCE [LARGE SCALE GENOMIC DNA]</scope>
    <source>
        <strain evidence="4">CGMCC 1.9106</strain>
    </source>
</reference>
<comment type="caution">
    <text evidence="3">The sequence shown here is derived from an EMBL/GenBank/DDBJ whole genome shotgun (WGS) entry which is preliminary data.</text>
</comment>
<evidence type="ECO:0000259" key="2">
    <source>
        <dbReference type="Pfam" id="PF00899"/>
    </source>
</evidence>
<keyword evidence="3" id="KW-0808">Transferase</keyword>
<evidence type="ECO:0000313" key="4">
    <source>
        <dbReference type="Proteomes" id="UP001596392"/>
    </source>
</evidence>
<dbReference type="EMBL" id="JBHTAC010000027">
    <property type="protein sequence ID" value="MFC7245570.1"/>
    <property type="molecule type" value="Genomic_DNA"/>
</dbReference>
<gene>
    <name evidence="3" type="ORF">ACFQO7_24115</name>
</gene>
<dbReference type="Gene3D" id="3.40.50.720">
    <property type="entry name" value="NAD(P)-binding Rossmann-like Domain"/>
    <property type="match status" value="1"/>
</dbReference>
<sequence>MSIPELLADRERDGDVLAWRPELFRPGGEDDRQRFERLLVSGRVREVCDTFAEQVTDLVATLHPPLKGDRDQLARLSAEHLGGVEPWRAGTWVFYPWSGRLVHLLDRDDFRLLRTDRNRGKISREQQRSLAGRRIGVIGLSVGNSAALTLATEGIATAFTLADFDTLALSNLNRLRAGVHELGVNKTVIAARQLFELDPYLDVDVYPDGLHDNNIKQFFLGGSGPIDLLVEECDEPRIKLAAREWARTCRIPVLMDTNDRGMLDIERFDLEPDRPLLHGVLGAIGSADLADLSRAEVIDSVLKMIGEISPKLAASIPRIGVDLSSWPQLASGVSLGGALVADVARRVLLGELRESGRFYVDLDLLIRDGAGIDSRADRLGAEGPGVSVLGDERRRDLGPHRPAE</sequence>
<dbReference type="InterPro" id="IPR000594">
    <property type="entry name" value="ThiF_NAD_FAD-bd"/>
</dbReference>
<organism evidence="3 4">
    <name type="scientific">Catellatospora aurea</name>
    <dbReference type="NCBI Taxonomy" id="1337874"/>
    <lineage>
        <taxon>Bacteria</taxon>
        <taxon>Bacillati</taxon>
        <taxon>Actinomycetota</taxon>
        <taxon>Actinomycetes</taxon>
        <taxon>Micromonosporales</taxon>
        <taxon>Micromonosporaceae</taxon>
        <taxon>Catellatospora</taxon>
    </lineage>
</organism>
<protein>
    <submittedName>
        <fullName evidence="3">ThiF family adenylyltransferase</fullName>
    </submittedName>
</protein>
<evidence type="ECO:0000256" key="1">
    <source>
        <dbReference type="SAM" id="MobiDB-lite"/>
    </source>
</evidence>
<dbReference type="RefSeq" id="WP_376808482.1">
    <property type="nucleotide sequence ID" value="NZ_JBHTAC010000027.1"/>
</dbReference>
<dbReference type="SUPFAM" id="SSF69572">
    <property type="entry name" value="Activating enzymes of the ubiquitin-like proteins"/>
    <property type="match status" value="1"/>
</dbReference>
<feature type="domain" description="THIF-type NAD/FAD binding fold" evidence="2">
    <location>
        <begin position="117"/>
        <end position="253"/>
    </location>
</feature>
<feature type="region of interest" description="Disordered" evidence="1">
    <location>
        <begin position="381"/>
        <end position="404"/>
    </location>
</feature>
<accession>A0ABW2H034</accession>
<dbReference type="Pfam" id="PF00899">
    <property type="entry name" value="ThiF"/>
    <property type="match status" value="1"/>
</dbReference>
<keyword evidence="4" id="KW-1185">Reference proteome</keyword>
<proteinExistence type="predicted"/>